<protein>
    <submittedName>
        <fullName evidence="1">Uncharacterized protein</fullName>
    </submittedName>
</protein>
<sequence length="335" mass="36987">MTGPRQKLDIVTVVFRGELPLLVLQARSLARFFDADAIGGIHVIVNDRAEADCVRAVEALRGEYGALAPLLRVVRPAELRDPKRRESAGQRVERWVVNNVRGRIRNLLPQRERLASGWRGNSGWAMQQAFKLMSARVLSAPNVLILDAKNHFIGQAGAANFIDDMGRPRSRAVAQVPMQGRWIEASFGCLGYPSPPSDRPVPPSVTPVVLGRRRLLGAVAAMEQKIGPLDLFFAHKRGETTEFMLLFAEIDKGQGLWAQEFGDGLPVSLTAFSSSDDAYLGELLQAARDGRSPLMGVHRRRITSTAEDLRSALFGFWQDRGLIRDAAEARALFNV</sequence>
<dbReference type="AlphaFoldDB" id="A0A840C950"/>
<gene>
    <name evidence="1" type="ORF">GGR17_002300</name>
</gene>
<accession>A0A840C950</accession>
<keyword evidence="2" id="KW-1185">Reference proteome</keyword>
<reference evidence="1" key="1">
    <citation type="submission" date="2020-08" db="EMBL/GenBank/DDBJ databases">
        <title>Genomic Encyclopedia of Type Strains, Phase IV (KMG-IV): sequencing the most valuable type-strain genomes for metagenomic binning, comparative biology and taxonomic classification.</title>
        <authorList>
            <person name="Goeker M."/>
        </authorList>
    </citation>
    <scope>NUCLEOTIDE SEQUENCE [LARGE SCALE GENOMIC DNA]</scope>
    <source>
        <strain evidence="1">DSM 105040</strain>
    </source>
</reference>
<proteinExistence type="predicted"/>
<evidence type="ECO:0000313" key="2">
    <source>
        <dbReference type="Proteomes" id="UP000585681"/>
    </source>
</evidence>
<comment type="caution">
    <text evidence="1">The sequence shown here is derived from an EMBL/GenBank/DDBJ whole genome shotgun (WGS) entry which is preliminary data.</text>
</comment>
<dbReference type="Proteomes" id="UP000585681">
    <property type="component" value="Unassembled WGS sequence"/>
</dbReference>
<evidence type="ECO:0000313" key="1">
    <source>
        <dbReference type="EMBL" id="MBB4022481.1"/>
    </source>
</evidence>
<name>A0A840C950_9RHOB</name>
<dbReference type="RefSeq" id="WP_054539693.1">
    <property type="nucleotide sequence ID" value="NZ_JACIEQ010000003.1"/>
</dbReference>
<dbReference type="EMBL" id="JACIEQ010000003">
    <property type="protein sequence ID" value="MBB4022481.1"/>
    <property type="molecule type" value="Genomic_DNA"/>
</dbReference>
<organism evidence="1 2">
    <name type="scientific">Actibacterium naphthalenivorans</name>
    <dbReference type="NCBI Taxonomy" id="1614693"/>
    <lineage>
        <taxon>Bacteria</taxon>
        <taxon>Pseudomonadati</taxon>
        <taxon>Pseudomonadota</taxon>
        <taxon>Alphaproteobacteria</taxon>
        <taxon>Rhodobacterales</taxon>
        <taxon>Roseobacteraceae</taxon>
        <taxon>Actibacterium</taxon>
    </lineage>
</organism>